<reference evidence="1" key="1">
    <citation type="journal article" date="2014" name="Front. Microbiol.">
        <title>High frequency of phylogenetically diverse reductive dehalogenase-homologous genes in deep subseafloor sedimentary metagenomes.</title>
        <authorList>
            <person name="Kawai M."/>
            <person name="Futagami T."/>
            <person name="Toyoda A."/>
            <person name="Takaki Y."/>
            <person name="Nishi S."/>
            <person name="Hori S."/>
            <person name="Arai W."/>
            <person name="Tsubouchi T."/>
            <person name="Morono Y."/>
            <person name="Uchiyama I."/>
            <person name="Ito T."/>
            <person name="Fujiyama A."/>
            <person name="Inagaki F."/>
            <person name="Takami H."/>
        </authorList>
    </citation>
    <scope>NUCLEOTIDE SEQUENCE</scope>
    <source>
        <strain evidence="1">Expedition CK06-06</strain>
    </source>
</reference>
<dbReference type="AlphaFoldDB" id="X1BEG0"/>
<dbReference type="InterPro" id="IPR012334">
    <property type="entry name" value="Pectin_lyas_fold"/>
</dbReference>
<protein>
    <recommendedName>
        <fullName evidence="2">Right handed beta helix domain-containing protein</fullName>
    </recommendedName>
</protein>
<feature type="non-terminal residue" evidence="1">
    <location>
        <position position="1"/>
    </location>
</feature>
<name>X1BEG0_9ZZZZ</name>
<comment type="caution">
    <text evidence="1">The sequence shown here is derived from an EMBL/GenBank/DDBJ whole genome shotgun (WGS) entry which is preliminary data.</text>
</comment>
<evidence type="ECO:0000313" key="1">
    <source>
        <dbReference type="EMBL" id="GAG82483.1"/>
    </source>
</evidence>
<dbReference type="SUPFAM" id="SSF51126">
    <property type="entry name" value="Pectin lyase-like"/>
    <property type="match status" value="1"/>
</dbReference>
<organism evidence="1">
    <name type="scientific">marine sediment metagenome</name>
    <dbReference type="NCBI Taxonomy" id="412755"/>
    <lineage>
        <taxon>unclassified sequences</taxon>
        <taxon>metagenomes</taxon>
        <taxon>ecological metagenomes</taxon>
    </lineage>
</organism>
<feature type="non-terminal residue" evidence="1">
    <location>
        <position position="351"/>
    </location>
</feature>
<gene>
    <name evidence="1" type="ORF">S01H4_21773</name>
</gene>
<accession>X1BEG0</accession>
<dbReference type="Gene3D" id="2.160.20.10">
    <property type="entry name" value="Single-stranded right-handed beta-helix, Pectin lyase-like"/>
    <property type="match status" value="1"/>
</dbReference>
<dbReference type="InterPro" id="IPR011050">
    <property type="entry name" value="Pectin_lyase_fold/virulence"/>
</dbReference>
<dbReference type="EMBL" id="BART01009905">
    <property type="protein sequence ID" value="GAG82483.1"/>
    <property type="molecule type" value="Genomic_DNA"/>
</dbReference>
<proteinExistence type="predicted"/>
<evidence type="ECO:0008006" key="2">
    <source>
        <dbReference type="Google" id="ProtNLM"/>
    </source>
</evidence>
<sequence>GIISNCSGFFNATDGIELDNCEDFIVTDCFASCNGEYGIKITDCTDVDVIDSIFKNNNCDTSTAAIRHGNSSDIRYINCRAFDSRIVTGTDISFEENAGAADTIEQVAEQFILNGFIAGEDVTVAGTDSNDGAYTIVSLTAAVLTLSDGDLTTEAAGDDVTITHDKVQQFGMVTMATSDSISLVNCDFSGNLTGNISNGASATITSASIEAEDWRMGDGLWTNYVEVTAAGVMTMAGSATIDGVGAGNLVDKSATEAITGTWEFETLVKKVITITDGDATPDISGGGVFVTSSNTGATEITDLDSPTVGQIVTIIIGNATNPSTIADGGNFALSAAWNPDLDDVIVLFVQA</sequence>